<evidence type="ECO:0000313" key="2">
    <source>
        <dbReference type="Proteomes" id="UP000887116"/>
    </source>
</evidence>
<sequence>MIFVCLLEFRKPFLYHESTFVFFFFVKLRWIPRYFNHPHHHLVEEGCWLTCFARAVPPTNGHSNKSHYKAVGNVSTTGQVKINEYDWLKGCDGDLILSLKPLHLLINNKRKGAPYG</sequence>
<evidence type="ECO:0000313" key="1">
    <source>
        <dbReference type="EMBL" id="GFR04506.1"/>
    </source>
</evidence>
<proteinExistence type="predicted"/>
<reference evidence="1" key="1">
    <citation type="submission" date="2020-07" db="EMBL/GenBank/DDBJ databases">
        <title>Multicomponent nature underlies the extraordinary mechanical properties of spider dragline silk.</title>
        <authorList>
            <person name="Kono N."/>
            <person name="Nakamura H."/>
            <person name="Mori M."/>
            <person name="Yoshida Y."/>
            <person name="Ohtoshi R."/>
            <person name="Malay A.D."/>
            <person name="Moran D.A.P."/>
            <person name="Tomita M."/>
            <person name="Numata K."/>
            <person name="Arakawa K."/>
        </authorList>
    </citation>
    <scope>NUCLEOTIDE SEQUENCE</scope>
</reference>
<dbReference type="AlphaFoldDB" id="A0A8X6JFF5"/>
<protein>
    <submittedName>
        <fullName evidence="1">Uncharacterized protein</fullName>
    </submittedName>
</protein>
<accession>A0A8X6JFF5</accession>
<comment type="caution">
    <text evidence="1">The sequence shown here is derived from an EMBL/GenBank/DDBJ whole genome shotgun (WGS) entry which is preliminary data.</text>
</comment>
<organism evidence="1 2">
    <name type="scientific">Trichonephila clavata</name>
    <name type="common">Joro spider</name>
    <name type="synonym">Nephila clavata</name>
    <dbReference type="NCBI Taxonomy" id="2740835"/>
    <lineage>
        <taxon>Eukaryota</taxon>
        <taxon>Metazoa</taxon>
        <taxon>Ecdysozoa</taxon>
        <taxon>Arthropoda</taxon>
        <taxon>Chelicerata</taxon>
        <taxon>Arachnida</taxon>
        <taxon>Araneae</taxon>
        <taxon>Araneomorphae</taxon>
        <taxon>Entelegynae</taxon>
        <taxon>Araneoidea</taxon>
        <taxon>Nephilidae</taxon>
        <taxon>Trichonephila</taxon>
    </lineage>
</organism>
<name>A0A8X6JFF5_TRICU</name>
<dbReference type="Proteomes" id="UP000887116">
    <property type="component" value="Unassembled WGS sequence"/>
</dbReference>
<dbReference type="EMBL" id="BMAO01035587">
    <property type="protein sequence ID" value="GFR04506.1"/>
    <property type="molecule type" value="Genomic_DNA"/>
</dbReference>
<gene>
    <name evidence="1" type="ORF">TNCT_438571</name>
</gene>
<keyword evidence="2" id="KW-1185">Reference proteome</keyword>